<evidence type="ECO:0000313" key="2">
    <source>
        <dbReference type="EMBL" id="MFD0857174.1"/>
    </source>
</evidence>
<sequence length="40" mass="4065">MPIQDGCPLVLPVLPSTLADEYDNPTSGARPPGTGGTRIG</sequence>
<proteinExistence type="predicted"/>
<evidence type="ECO:0000256" key="1">
    <source>
        <dbReference type="SAM" id="MobiDB-lite"/>
    </source>
</evidence>
<evidence type="ECO:0000313" key="3">
    <source>
        <dbReference type="Proteomes" id="UP001597083"/>
    </source>
</evidence>
<gene>
    <name evidence="2" type="ORF">ACFQ07_33535</name>
</gene>
<dbReference type="Proteomes" id="UP001597083">
    <property type="component" value="Unassembled WGS sequence"/>
</dbReference>
<keyword evidence="3" id="KW-1185">Reference proteome</keyword>
<organism evidence="2 3">
    <name type="scientific">Actinomadura adrarensis</name>
    <dbReference type="NCBI Taxonomy" id="1819600"/>
    <lineage>
        <taxon>Bacteria</taxon>
        <taxon>Bacillati</taxon>
        <taxon>Actinomycetota</taxon>
        <taxon>Actinomycetes</taxon>
        <taxon>Streptosporangiales</taxon>
        <taxon>Thermomonosporaceae</taxon>
        <taxon>Actinomadura</taxon>
    </lineage>
</organism>
<dbReference type="EMBL" id="JBHTIR010004375">
    <property type="protein sequence ID" value="MFD0857174.1"/>
    <property type="molecule type" value="Genomic_DNA"/>
</dbReference>
<feature type="region of interest" description="Disordered" evidence="1">
    <location>
        <begin position="18"/>
        <end position="40"/>
    </location>
</feature>
<reference evidence="3" key="1">
    <citation type="journal article" date="2019" name="Int. J. Syst. Evol. Microbiol.">
        <title>The Global Catalogue of Microorganisms (GCM) 10K type strain sequencing project: providing services to taxonomists for standard genome sequencing and annotation.</title>
        <authorList>
            <consortium name="The Broad Institute Genomics Platform"/>
            <consortium name="The Broad Institute Genome Sequencing Center for Infectious Disease"/>
            <person name="Wu L."/>
            <person name="Ma J."/>
        </authorList>
    </citation>
    <scope>NUCLEOTIDE SEQUENCE [LARGE SCALE GENOMIC DNA]</scope>
    <source>
        <strain evidence="3">JCM 31696</strain>
    </source>
</reference>
<comment type="caution">
    <text evidence="2">The sequence shown here is derived from an EMBL/GenBank/DDBJ whole genome shotgun (WGS) entry which is preliminary data.</text>
</comment>
<accession>A0ABW3CRN9</accession>
<protein>
    <submittedName>
        <fullName evidence="2">Uncharacterized protein</fullName>
    </submittedName>
</protein>
<name>A0ABW3CRN9_9ACTN</name>